<evidence type="ECO:0000256" key="18">
    <source>
        <dbReference type="SAM" id="SignalP"/>
    </source>
</evidence>
<dbReference type="SMART" id="SM00120">
    <property type="entry name" value="HX"/>
    <property type="match status" value="4"/>
</dbReference>
<evidence type="ECO:0000256" key="13">
    <source>
        <dbReference type="PIRSR" id="PIRSR001191-2"/>
    </source>
</evidence>
<dbReference type="GO" id="GO:0008270">
    <property type="term" value="F:zinc ion binding"/>
    <property type="evidence" value="ECO:0007669"/>
    <property type="project" value="InterPro"/>
</dbReference>
<feature type="binding site" evidence="14">
    <location>
        <position position="174"/>
    </location>
    <ligand>
        <name>Ca(2+)</name>
        <dbReference type="ChEBI" id="CHEBI:29108"/>
        <label>3</label>
    </ligand>
</feature>
<dbReference type="GO" id="GO:0004222">
    <property type="term" value="F:metalloendopeptidase activity"/>
    <property type="evidence" value="ECO:0007669"/>
    <property type="project" value="InterPro"/>
</dbReference>
<dbReference type="GO" id="GO:0006508">
    <property type="term" value="P:proteolysis"/>
    <property type="evidence" value="ECO:0007669"/>
    <property type="project" value="UniProtKB-KW"/>
</dbReference>
<feature type="modified residue" description="Phosphotyrosine; by PKDCC" evidence="16">
    <location>
        <position position="399"/>
    </location>
</feature>
<keyword evidence="7 13" id="KW-0862">Zinc</keyword>
<feature type="binding site" evidence="14">
    <location>
        <position position="194"/>
    </location>
    <ligand>
        <name>Zn(2+)</name>
        <dbReference type="ChEBI" id="CHEBI:29105"/>
        <label>1</label>
    </ligand>
</feature>
<feature type="binding site" evidence="14">
    <location>
        <position position="418"/>
    </location>
    <ligand>
        <name>Ca(2+)</name>
        <dbReference type="ChEBI" id="CHEBI:29108"/>
        <label>5</label>
    </ligand>
</feature>
<keyword evidence="5" id="KW-0677">Repeat</keyword>
<dbReference type="AlphaFoldDB" id="A0A6P9B967"/>
<dbReference type="InterPro" id="IPR021158">
    <property type="entry name" value="Pept_M10A_Zn_BS"/>
</dbReference>
<feature type="binding site" evidence="14">
    <location>
        <position position="327"/>
    </location>
    <ligand>
        <name>Ca(2+)</name>
        <dbReference type="ChEBI" id="CHEBI:29108"/>
        <label>5</label>
    </ligand>
</feature>
<dbReference type="SMART" id="SM00235">
    <property type="entry name" value="ZnMc"/>
    <property type="match status" value="1"/>
</dbReference>
<evidence type="ECO:0000256" key="8">
    <source>
        <dbReference type="ARBA" id="ARBA00022837"/>
    </source>
</evidence>
<keyword evidence="4 18" id="KW-0732">Signal</keyword>
<comment type="cofactor">
    <cofactor evidence="14">
        <name>Ca(2+)</name>
        <dbReference type="ChEBI" id="CHEBI:29108"/>
    </cofactor>
    <text evidence="14">Can bind about 5 Ca(2+) ions per subunit.</text>
</comment>
<dbReference type="PANTHER" id="PTHR10201:SF115">
    <property type="entry name" value="MATRIX METALLOPROTEINASE-27"/>
    <property type="match status" value="1"/>
</dbReference>
<evidence type="ECO:0000256" key="17">
    <source>
        <dbReference type="PROSITE-ProRule" id="PRU01011"/>
    </source>
</evidence>
<feature type="binding site" evidence="14">
    <location>
        <position position="173"/>
    </location>
    <ligand>
        <name>Ca(2+)</name>
        <dbReference type="ChEBI" id="CHEBI:29108"/>
        <label>3</label>
    </ligand>
</feature>
<dbReference type="RefSeq" id="XP_034265031.1">
    <property type="nucleotide sequence ID" value="XM_034409140.2"/>
</dbReference>
<feature type="repeat" description="Hemopexin" evidence="17">
    <location>
        <begin position="315"/>
        <end position="364"/>
    </location>
</feature>
<feature type="domain" description="Peptidase metallopeptidase" evidence="19">
    <location>
        <begin position="102"/>
        <end position="301"/>
    </location>
</feature>
<dbReference type="Gene3D" id="2.110.10.10">
    <property type="entry name" value="Hemopexin-like domain"/>
    <property type="match status" value="1"/>
</dbReference>
<dbReference type="PIRSF" id="PIRSF001191">
    <property type="entry name" value="Peptidase_M10A_matrix"/>
    <property type="match status" value="1"/>
</dbReference>
<evidence type="ECO:0000256" key="7">
    <source>
        <dbReference type="ARBA" id="ARBA00022833"/>
    </source>
</evidence>
<name>A0A6P9B967_PANGU</name>
<dbReference type="InterPro" id="IPR006026">
    <property type="entry name" value="Peptidase_Metallo"/>
</dbReference>
<feature type="binding site" evidence="14">
    <location>
        <position position="199"/>
    </location>
    <ligand>
        <name>Ca(2+)</name>
        <dbReference type="ChEBI" id="CHEBI:29108"/>
        <label>3</label>
    </ligand>
</feature>
<dbReference type="GO" id="GO:0030198">
    <property type="term" value="P:extracellular matrix organization"/>
    <property type="evidence" value="ECO:0007669"/>
    <property type="project" value="TreeGrafter"/>
</dbReference>
<evidence type="ECO:0000256" key="15">
    <source>
        <dbReference type="PIRSR" id="PIRSR621190-3"/>
    </source>
</evidence>
<feature type="active site" evidence="12">
    <location>
        <position position="256"/>
    </location>
</feature>
<dbReference type="GO" id="GO:0030574">
    <property type="term" value="P:collagen catabolic process"/>
    <property type="evidence" value="ECO:0007669"/>
    <property type="project" value="TreeGrafter"/>
</dbReference>
<dbReference type="GO" id="GO:0031012">
    <property type="term" value="C:extracellular matrix"/>
    <property type="evidence" value="ECO:0007669"/>
    <property type="project" value="InterPro"/>
</dbReference>
<sequence length="504" mass="58440">MKHILLLFWCIALSYGLPILSEKRSEEQNQQLAQAYINQFYEQKADPGQRGWKLNNLSFVDKIKQMQDFFRLNVTGKVDAETLKVMQQPRCGVPDIGQYVLALPGWRKTKLTYRIMNYTPDMKRADVDASIKKAFEVWSKVTPLTFDRMHRGRADIMIEFATRVHGRCPRPFDGPLGVLGHAFPPGHYFRGNVHFDEDETWIGNLYEQRRSRNYPVAPEEDVRIPILKKAPKLKSSAVPLPYSTIKFNLFLVAAHEIGHVLGLAHSNDPRALMFPNYKPIDPDESPLSEDDINAIQAIYGPSQNPSNEPVKPTLPKACDPKLRFDAITTFRREVIFFKGRHIWRVYPTGSEVDMEPISTLSPLLPSGIQAAYENMNDQVFFFKGNKFWMISRLQMQPGYPQSIDKLGFPTNIQKIDAAVFDKDTRKTYFFVGNQYWRYDENTQSMDEDYPRNISDDFPEIDEKIDAAFQLNGFFYFFHGSKQWEFDPKTQRVIRVMKSNSWLNC</sequence>
<protein>
    <submittedName>
        <fullName evidence="21">Matrix metalloproteinase-27-like</fullName>
    </submittedName>
</protein>
<keyword evidence="9" id="KW-0482">Metalloprotease</keyword>
<dbReference type="OMA" id="IPHACDP"/>
<feature type="repeat" description="Hemopexin" evidence="17">
    <location>
        <begin position="461"/>
        <end position="504"/>
    </location>
</feature>
<dbReference type="Pfam" id="PF00413">
    <property type="entry name" value="Peptidase_M10"/>
    <property type="match status" value="1"/>
</dbReference>
<comment type="similarity">
    <text evidence="1">Belongs to the peptidase M10A family.</text>
</comment>
<comment type="cofactor">
    <cofactor evidence="14">
        <name>Zn(2+)</name>
        <dbReference type="ChEBI" id="CHEBI:29105"/>
    </cofactor>
    <text evidence="14">Binds 2 Zn(2+) ions per subunit.</text>
</comment>
<evidence type="ECO:0000256" key="2">
    <source>
        <dbReference type="ARBA" id="ARBA00022670"/>
    </source>
</evidence>
<feature type="disulfide bond" evidence="15">
    <location>
        <begin position="318"/>
        <end position="504"/>
    </location>
</feature>
<dbReference type="SUPFAM" id="SSF50923">
    <property type="entry name" value="Hemopexin-like domain"/>
    <property type="match status" value="1"/>
</dbReference>
<evidence type="ECO:0000256" key="11">
    <source>
        <dbReference type="ARBA" id="ARBA00023157"/>
    </source>
</evidence>
<feature type="binding site" evidence="13">
    <location>
        <position position="255"/>
    </location>
    <ligand>
        <name>Zn(2+)</name>
        <dbReference type="ChEBI" id="CHEBI:29105"/>
        <label>2</label>
        <note>catalytic</note>
    </ligand>
</feature>
<feature type="binding site" evidence="14">
    <location>
        <position position="181"/>
    </location>
    <ligand>
        <name>Zn(2+)</name>
        <dbReference type="ChEBI" id="CHEBI:29105"/>
        <label>1</label>
    </ligand>
</feature>
<feature type="binding site" evidence="14">
    <location>
        <position position="465"/>
    </location>
    <ligand>
        <name>Ca(2+)</name>
        <dbReference type="ChEBI" id="CHEBI:29108"/>
        <label>4</label>
    </ligand>
</feature>
<evidence type="ECO:0000256" key="9">
    <source>
        <dbReference type="ARBA" id="ARBA00023049"/>
    </source>
</evidence>
<proteinExistence type="inferred from homology"/>
<keyword evidence="3 13" id="KW-0479">Metal-binding</keyword>
<dbReference type="KEGG" id="pgut:117660841"/>
<feature type="binding site" evidence="13">
    <location>
        <position position="259"/>
    </location>
    <ligand>
        <name>Zn(2+)</name>
        <dbReference type="ChEBI" id="CHEBI:29105"/>
        <label>2</label>
        <note>catalytic</note>
    </ligand>
</feature>
<evidence type="ECO:0000256" key="16">
    <source>
        <dbReference type="PIRSR" id="PIRSR621190-4"/>
    </source>
</evidence>
<feature type="chain" id="PRO_5027744570" evidence="18">
    <location>
        <begin position="17"/>
        <end position="504"/>
    </location>
</feature>
<keyword evidence="11 15" id="KW-1015">Disulfide bond</keyword>
<dbReference type="PANTHER" id="PTHR10201">
    <property type="entry name" value="MATRIX METALLOPROTEINASE"/>
    <property type="match status" value="1"/>
</dbReference>
<dbReference type="PRINTS" id="PR00138">
    <property type="entry name" value="MATRIXIN"/>
</dbReference>
<feature type="signal peptide" evidence="18">
    <location>
        <begin position="1"/>
        <end position="16"/>
    </location>
</feature>
<evidence type="ECO:0000256" key="6">
    <source>
        <dbReference type="ARBA" id="ARBA00022801"/>
    </source>
</evidence>
<evidence type="ECO:0000313" key="20">
    <source>
        <dbReference type="Proteomes" id="UP001652622"/>
    </source>
</evidence>
<evidence type="ECO:0000256" key="4">
    <source>
        <dbReference type="ARBA" id="ARBA00022729"/>
    </source>
</evidence>
<feature type="repeat" description="Hemopexin" evidence="17">
    <location>
        <begin position="412"/>
        <end position="460"/>
    </location>
</feature>
<feature type="binding site" description="in inhibited form" evidence="14">
    <location>
        <position position="91"/>
    </location>
    <ligand>
        <name>Zn(2+)</name>
        <dbReference type="ChEBI" id="CHEBI:29105"/>
        <label>2</label>
        <note>catalytic</note>
    </ligand>
</feature>
<evidence type="ECO:0000256" key="14">
    <source>
        <dbReference type="PIRSR" id="PIRSR621190-2"/>
    </source>
</evidence>
<feature type="binding site" evidence="14">
    <location>
        <position position="196"/>
    </location>
    <ligand>
        <name>Ca(2+)</name>
        <dbReference type="ChEBI" id="CHEBI:29108"/>
        <label>3</label>
    </ligand>
</feature>
<dbReference type="GeneID" id="117660841"/>
<dbReference type="CDD" id="cd04278">
    <property type="entry name" value="ZnMc_MMP"/>
    <property type="match status" value="1"/>
</dbReference>
<keyword evidence="10" id="KW-0865">Zymogen</keyword>
<keyword evidence="6" id="KW-0378">Hydrolase</keyword>
<evidence type="ECO:0000256" key="12">
    <source>
        <dbReference type="PIRSR" id="PIRSR001191-1"/>
    </source>
</evidence>
<dbReference type="InterPro" id="IPR036375">
    <property type="entry name" value="Hemopexin-like_dom_sf"/>
</dbReference>
<evidence type="ECO:0000256" key="1">
    <source>
        <dbReference type="ARBA" id="ARBA00010370"/>
    </source>
</evidence>
<keyword evidence="20" id="KW-1185">Reference proteome</keyword>
<evidence type="ECO:0000259" key="19">
    <source>
        <dbReference type="SMART" id="SM00235"/>
    </source>
</evidence>
<dbReference type="InterPro" id="IPR021190">
    <property type="entry name" value="Pept_M10A"/>
</dbReference>
<dbReference type="InterPro" id="IPR024079">
    <property type="entry name" value="MetalloPept_cat_dom_sf"/>
</dbReference>
<dbReference type="Pfam" id="PF00045">
    <property type="entry name" value="Hemopexin"/>
    <property type="match status" value="3"/>
</dbReference>
<evidence type="ECO:0000256" key="5">
    <source>
        <dbReference type="ARBA" id="ARBA00022737"/>
    </source>
</evidence>
<dbReference type="Proteomes" id="UP001652622">
    <property type="component" value="Unplaced"/>
</dbReference>
<dbReference type="PROSITE" id="PS51642">
    <property type="entry name" value="HEMOPEXIN_2"/>
    <property type="match status" value="4"/>
</dbReference>
<dbReference type="InterPro" id="IPR018487">
    <property type="entry name" value="Hemopexin-like_repeat"/>
</dbReference>
<dbReference type="InParanoid" id="A0A6P9B967"/>
<accession>A0A6P9B967</accession>
<dbReference type="InterPro" id="IPR036365">
    <property type="entry name" value="PGBD-like_sf"/>
</dbReference>
<feature type="binding site" evidence="14">
    <location>
        <position position="273"/>
    </location>
    <ligand>
        <name>Zn(2+)</name>
        <dbReference type="ChEBI" id="CHEBI:29105"/>
        <label>2</label>
        <note>catalytic</note>
    </ligand>
</feature>
<dbReference type="FunFam" id="2.110.10.10:FF:000002">
    <property type="entry name" value="Matrix metallopeptidase 3"/>
    <property type="match status" value="1"/>
</dbReference>
<feature type="binding site" evidence="14">
    <location>
        <position position="165"/>
    </location>
    <ligand>
        <name>Zn(2+)</name>
        <dbReference type="ChEBI" id="CHEBI:29105"/>
        <label>1</label>
    </ligand>
</feature>
<gene>
    <name evidence="21" type="primary">LOC117660841</name>
</gene>
<feature type="binding site" evidence="14">
    <location>
        <position position="325"/>
    </location>
    <ligand>
        <name>Ca(2+)</name>
        <dbReference type="ChEBI" id="CHEBI:29108"/>
        <label>4</label>
    </ligand>
</feature>
<dbReference type="Gene3D" id="3.40.390.10">
    <property type="entry name" value="Collagenase (Catalytic Domain)"/>
    <property type="match status" value="1"/>
</dbReference>
<dbReference type="InterPro" id="IPR001818">
    <property type="entry name" value="Pept_M10_metallopeptidase"/>
</dbReference>
<dbReference type="SUPFAM" id="SSF55486">
    <property type="entry name" value="Metalloproteases ('zincins'), catalytic domain"/>
    <property type="match status" value="1"/>
</dbReference>
<evidence type="ECO:0000256" key="3">
    <source>
        <dbReference type="ARBA" id="ARBA00022723"/>
    </source>
</evidence>
<feature type="binding site" evidence="14">
    <location>
        <position position="371"/>
    </location>
    <ligand>
        <name>Ca(2+)</name>
        <dbReference type="ChEBI" id="CHEBI:29108"/>
        <label>5</label>
    </ligand>
</feature>
<dbReference type="Pfam" id="PF01471">
    <property type="entry name" value="PG_binding_1"/>
    <property type="match status" value="1"/>
</dbReference>
<dbReference type="InterPro" id="IPR000585">
    <property type="entry name" value="Hemopexin-like_dom"/>
</dbReference>
<dbReference type="PROSITE" id="PS00546">
    <property type="entry name" value="CYSTEINE_SWITCH"/>
    <property type="match status" value="1"/>
</dbReference>
<organism evidence="20 21">
    <name type="scientific">Pantherophis guttatus</name>
    <name type="common">Corn snake</name>
    <name type="synonym">Elaphe guttata</name>
    <dbReference type="NCBI Taxonomy" id="94885"/>
    <lineage>
        <taxon>Eukaryota</taxon>
        <taxon>Metazoa</taxon>
        <taxon>Chordata</taxon>
        <taxon>Craniata</taxon>
        <taxon>Vertebrata</taxon>
        <taxon>Euteleostomi</taxon>
        <taxon>Lepidosauria</taxon>
        <taxon>Squamata</taxon>
        <taxon>Bifurcata</taxon>
        <taxon>Unidentata</taxon>
        <taxon>Episquamata</taxon>
        <taxon>Toxicofera</taxon>
        <taxon>Serpentes</taxon>
        <taxon>Colubroidea</taxon>
        <taxon>Colubridae</taxon>
        <taxon>Colubrinae</taxon>
        <taxon>Pantherophis</taxon>
    </lineage>
</organism>
<feature type="binding site" evidence="14">
    <location>
        <position position="121"/>
    </location>
    <ligand>
        <name>Ca(2+)</name>
        <dbReference type="ChEBI" id="CHEBI:29108"/>
        <label>1</label>
    </ligand>
</feature>
<feature type="repeat" description="Hemopexin" evidence="17">
    <location>
        <begin position="365"/>
        <end position="410"/>
    </location>
</feature>
<dbReference type="SUPFAM" id="SSF47090">
    <property type="entry name" value="PGBD-like"/>
    <property type="match status" value="1"/>
</dbReference>
<evidence type="ECO:0000256" key="10">
    <source>
        <dbReference type="ARBA" id="ARBA00023145"/>
    </source>
</evidence>
<dbReference type="InterPro" id="IPR002477">
    <property type="entry name" value="Peptidoglycan-bd-like"/>
</dbReference>
<reference evidence="21" key="1">
    <citation type="submission" date="2025-08" db="UniProtKB">
        <authorList>
            <consortium name="RefSeq"/>
        </authorList>
    </citation>
    <scope>IDENTIFICATION</scope>
    <source>
        <tissue evidence="21">Blood</tissue>
    </source>
</reference>
<keyword evidence="2" id="KW-0645">Protease</keyword>
<dbReference type="InterPro" id="IPR033739">
    <property type="entry name" value="M10A_MMP"/>
</dbReference>
<feature type="binding site" evidence="14">
    <location>
        <position position="155"/>
    </location>
    <ligand>
        <name>Ca(2+)</name>
        <dbReference type="ChEBI" id="CHEBI:29108"/>
        <label>2</label>
    </ligand>
</feature>
<keyword evidence="8 14" id="KW-0106">Calcium</keyword>
<feature type="binding site" evidence="13">
    <location>
        <position position="265"/>
    </location>
    <ligand>
        <name>Zn(2+)</name>
        <dbReference type="ChEBI" id="CHEBI:29105"/>
        <label>2</label>
        <note>catalytic</note>
    </ligand>
</feature>
<evidence type="ECO:0000313" key="21">
    <source>
        <dbReference type="RefSeq" id="XP_034265031.1"/>
    </source>
</evidence>
<feature type="binding site" evidence="14">
    <location>
        <position position="199"/>
    </location>
    <ligand>
        <name>Ca(2+)</name>
        <dbReference type="ChEBI" id="CHEBI:29108"/>
        <label>1</label>
    </ligand>
</feature>
<dbReference type="CDD" id="cd00094">
    <property type="entry name" value="HX"/>
    <property type="match status" value="1"/>
</dbReference>